<reference evidence="2" key="1">
    <citation type="submission" date="2021-08" db="EMBL/GenBank/DDBJ databases">
        <title>WGS assembly of Ceratopteris richardii.</title>
        <authorList>
            <person name="Marchant D.B."/>
            <person name="Chen G."/>
            <person name="Jenkins J."/>
            <person name="Shu S."/>
            <person name="Leebens-Mack J."/>
            <person name="Grimwood J."/>
            <person name="Schmutz J."/>
            <person name="Soltis P."/>
            <person name="Soltis D."/>
            <person name="Chen Z.-H."/>
        </authorList>
    </citation>
    <scope>NUCLEOTIDE SEQUENCE</scope>
    <source>
        <strain evidence="2">Whitten #5841</strain>
        <tissue evidence="2">Leaf</tissue>
    </source>
</reference>
<gene>
    <name evidence="2" type="ORF">KP509_39G029700</name>
</gene>
<sequence length="454" mass="49529">MQNALKATHQDSALPSEHLRSWPSVATDCNSLQQASLSFALLHIKQSSSPSAEKSTRRPMRNAADPDWPSLPPIRTSSYNARVSCETLNPHIPPPCAYTSSSTISPPSASRAMDFEPKPVLKCSDGFSPTSTPPSTSHLFSSCFPHISNKAHGHDSGKRGTFDAGGLLRSMFGPIVPRYSTAFASGVSPPPNRVSPSQIPNSPSGRMGSPMHAMRSGTSTPHHSGLLRASKGHAMHAFTMMPPDVVGKKKPPGYESDEPTSPEVTCIGKVKKKHYKSTWDALVKDKKKDGKKKKTKGNVKRLSGEMSPMSGEKIRRPADFEVRENAEPSFTAKLSRQRSERRRKLELEGISAEIDLHVSKHEDMHATSAAVSDELCSKLTMENLNERNEEPPRAECECIKEPNIATLGEKQNDVPPPHCLLLMKRGSMNRSAHYAPDTGSVIEKEQTRSSESGA</sequence>
<keyword evidence="3" id="KW-1185">Reference proteome</keyword>
<feature type="region of interest" description="Disordered" evidence="1">
    <location>
        <begin position="187"/>
        <end position="224"/>
    </location>
</feature>
<dbReference type="AlphaFoldDB" id="A0A8T2PZZ8"/>
<proteinExistence type="predicted"/>
<evidence type="ECO:0000256" key="1">
    <source>
        <dbReference type="SAM" id="MobiDB-lite"/>
    </source>
</evidence>
<organism evidence="2 3">
    <name type="scientific">Ceratopteris richardii</name>
    <name type="common">Triangle waterfern</name>
    <dbReference type="NCBI Taxonomy" id="49495"/>
    <lineage>
        <taxon>Eukaryota</taxon>
        <taxon>Viridiplantae</taxon>
        <taxon>Streptophyta</taxon>
        <taxon>Embryophyta</taxon>
        <taxon>Tracheophyta</taxon>
        <taxon>Polypodiopsida</taxon>
        <taxon>Polypodiidae</taxon>
        <taxon>Polypodiales</taxon>
        <taxon>Pteridineae</taxon>
        <taxon>Pteridaceae</taxon>
        <taxon>Parkerioideae</taxon>
        <taxon>Ceratopteris</taxon>
    </lineage>
</organism>
<name>A0A8T2PZZ8_CERRI</name>
<feature type="compositionally biased region" description="Basic residues" evidence="1">
    <location>
        <begin position="289"/>
        <end position="299"/>
    </location>
</feature>
<feature type="region of interest" description="Disordered" evidence="1">
    <location>
        <begin position="47"/>
        <end position="73"/>
    </location>
</feature>
<feature type="compositionally biased region" description="Polar residues" evidence="1">
    <location>
        <begin position="194"/>
        <end position="204"/>
    </location>
</feature>
<dbReference type="Proteomes" id="UP000825935">
    <property type="component" value="Chromosome 39"/>
</dbReference>
<dbReference type="OrthoDB" id="1926132at2759"/>
<dbReference type="EMBL" id="CM035444">
    <property type="protein sequence ID" value="KAH7276999.1"/>
    <property type="molecule type" value="Genomic_DNA"/>
</dbReference>
<protein>
    <submittedName>
        <fullName evidence="2">Uncharacterized protein</fullName>
    </submittedName>
</protein>
<feature type="region of interest" description="Disordered" evidence="1">
    <location>
        <begin position="243"/>
        <end position="262"/>
    </location>
</feature>
<comment type="caution">
    <text evidence="2">The sequence shown here is derived from an EMBL/GenBank/DDBJ whole genome shotgun (WGS) entry which is preliminary data.</text>
</comment>
<evidence type="ECO:0000313" key="2">
    <source>
        <dbReference type="EMBL" id="KAH7276999.1"/>
    </source>
</evidence>
<feature type="region of interest" description="Disordered" evidence="1">
    <location>
        <begin position="430"/>
        <end position="454"/>
    </location>
</feature>
<feature type="region of interest" description="Disordered" evidence="1">
    <location>
        <begin position="285"/>
        <end position="311"/>
    </location>
</feature>
<evidence type="ECO:0000313" key="3">
    <source>
        <dbReference type="Proteomes" id="UP000825935"/>
    </source>
</evidence>
<accession>A0A8T2PZZ8</accession>